<organism evidence="2 3">
    <name type="scientific">Methylomonas koyamae</name>
    <dbReference type="NCBI Taxonomy" id="702114"/>
    <lineage>
        <taxon>Bacteria</taxon>
        <taxon>Pseudomonadati</taxon>
        <taxon>Pseudomonadota</taxon>
        <taxon>Gammaproteobacteria</taxon>
        <taxon>Methylococcales</taxon>
        <taxon>Methylococcaceae</taxon>
        <taxon>Methylomonas</taxon>
    </lineage>
</organism>
<name>A0A177N3T5_9GAMM</name>
<evidence type="ECO:0000256" key="1">
    <source>
        <dbReference type="SAM" id="MobiDB-lite"/>
    </source>
</evidence>
<dbReference type="Proteomes" id="UP000077857">
    <property type="component" value="Unassembled WGS sequence"/>
</dbReference>
<feature type="region of interest" description="Disordered" evidence="1">
    <location>
        <begin position="1"/>
        <end position="38"/>
    </location>
</feature>
<gene>
    <name evidence="2" type="ORF">A1507_18810</name>
</gene>
<dbReference type="OrthoDB" id="6064844at2"/>
<dbReference type="RefSeq" id="WP_082877776.1">
    <property type="nucleotide sequence ID" value="NZ_LUUJ01000107.1"/>
</dbReference>
<accession>A0A177N3T5</accession>
<dbReference type="EMBL" id="LUUJ01000107">
    <property type="protein sequence ID" value="OAI12636.1"/>
    <property type="molecule type" value="Genomic_DNA"/>
</dbReference>
<protein>
    <submittedName>
        <fullName evidence="2">Uncharacterized protein</fullName>
    </submittedName>
</protein>
<reference evidence="2 3" key="1">
    <citation type="submission" date="2016-03" db="EMBL/GenBank/DDBJ databases">
        <authorList>
            <person name="Ploux O."/>
        </authorList>
    </citation>
    <scope>NUCLEOTIDE SEQUENCE [LARGE SCALE GENOMIC DNA]</scope>
    <source>
        <strain evidence="2 3">R-45378</strain>
    </source>
</reference>
<comment type="caution">
    <text evidence="2">The sequence shown here is derived from an EMBL/GenBank/DDBJ whole genome shotgun (WGS) entry which is preliminary data.</text>
</comment>
<evidence type="ECO:0000313" key="3">
    <source>
        <dbReference type="Proteomes" id="UP000077857"/>
    </source>
</evidence>
<evidence type="ECO:0000313" key="2">
    <source>
        <dbReference type="EMBL" id="OAI12636.1"/>
    </source>
</evidence>
<feature type="compositionally biased region" description="Basic residues" evidence="1">
    <location>
        <begin position="1"/>
        <end position="11"/>
    </location>
</feature>
<proteinExistence type="predicted"/>
<dbReference type="AlphaFoldDB" id="A0A177N3T5"/>
<sequence length="103" mass="11429">MTTTKKPKRPTQKPQAVETLKQPKTEAQAEPSLPTPPRQIVTVNQLAKMVTAYQGKPGAIRWQLFNSASNGLKESGAIIRNGRRILIDVENYFAWQAGNREAA</sequence>